<sequence>MSGHTFFANFANRPSGIEFLRVKWSEGLLELTYSNSKHFCSVQFPSNLQDAVHEAELLPHHCICNAVTSVTLLLPTTTTLLARPFQAAFASIQALQRRTRSNRDSAANIWPFSPNRFVKRARSPSRGYLVAAPSRANLGKLEYLRVVGFTLKALGINLQEQDCERGGERREMTGRRRSRAFPSAEAGLALFLFLPRHFQIRRHGAIGATGSVFRPRARQPLRRNAATSRISQPVVATLTAPPTASSASPATTTRPPSLGAVRATGGDVVGVVLLQYGQWLLAVTLQYGQ</sequence>
<feature type="compositionally biased region" description="Low complexity" evidence="1">
    <location>
        <begin position="238"/>
        <end position="257"/>
    </location>
</feature>
<accession>A0AAD7MNQ3</accession>
<gene>
    <name evidence="2" type="ORF">B0H16DRAFT_1698718</name>
</gene>
<feature type="region of interest" description="Disordered" evidence="1">
    <location>
        <begin position="238"/>
        <end position="258"/>
    </location>
</feature>
<dbReference type="AlphaFoldDB" id="A0AAD7MNQ3"/>
<proteinExistence type="predicted"/>
<comment type="caution">
    <text evidence="2">The sequence shown here is derived from an EMBL/GenBank/DDBJ whole genome shotgun (WGS) entry which is preliminary data.</text>
</comment>
<evidence type="ECO:0000313" key="2">
    <source>
        <dbReference type="EMBL" id="KAJ7724401.1"/>
    </source>
</evidence>
<evidence type="ECO:0000313" key="3">
    <source>
        <dbReference type="Proteomes" id="UP001215598"/>
    </source>
</evidence>
<reference evidence="2" key="1">
    <citation type="submission" date="2023-03" db="EMBL/GenBank/DDBJ databases">
        <title>Massive genome expansion in bonnet fungi (Mycena s.s.) driven by repeated elements and novel gene families across ecological guilds.</title>
        <authorList>
            <consortium name="Lawrence Berkeley National Laboratory"/>
            <person name="Harder C.B."/>
            <person name="Miyauchi S."/>
            <person name="Viragh M."/>
            <person name="Kuo A."/>
            <person name="Thoen E."/>
            <person name="Andreopoulos B."/>
            <person name="Lu D."/>
            <person name="Skrede I."/>
            <person name="Drula E."/>
            <person name="Henrissat B."/>
            <person name="Morin E."/>
            <person name="Kohler A."/>
            <person name="Barry K."/>
            <person name="LaButti K."/>
            <person name="Morin E."/>
            <person name="Salamov A."/>
            <person name="Lipzen A."/>
            <person name="Mereny Z."/>
            <person name="Hegedus B."/>
            <person name="Baldrian P."/>
            <person name="Stursova M."/>
            <person name="Weitz H."/>
            <person name="Taylor A."/>
            <person name="Grigoriev I.V."/>
            <person name="Nagy L.G."/>
            <person name="Martin F."/>
            <person name="Kauserud H."/>
        </authorList>
    </citation>
    <scope>NUCLEOTIDE SEQUENCE</scope>
    <source>
        <strain evidence="2">CBHHK182m</strain>
    </source>
</reference>
<keyword evidence="3" id="KW-1185">Reference proteome</keyword>
<protein>
    <submittedName>
        <fullName evidence="2">Uncharacterized protein</fullName>
    </submittedName>
</protein>
<dbReference type="Proteomes" id="UP001215598">
    <property type="component" value="Unassembled WGS sequence"/>
</dbReference>
<organism evidence="2 3">
    <name type="scientific">Mycena metata</name>
    <dbReference type="NCBI Taxonomy" id="1033252"/>
    <lineage>
        <taxon>Eukaryota</taxon>
        <taxon>Fungi</taxon>
        <taxon>Dikarya</taxon>
        <taxon>Basidiomycota</taxon>
        <taxon>Agaricomycotina</taxon>
        <taxon>Agaricomycetes</taxon>
        <taxon>Agaricomycetidae</taxon>
        <taxon>Agaricales</taxon>
        <taxon>Marasmiineae</taxon>
        <taxon>Mycenaceae</taxon>
        <taxon>Mycena</taxon>
    </lineage>
</organism>
<name>A0AAD7MNQ3_9AGAR</name>
<dbReference type="EMBL" id="JARKIB010000203">
    <property type="protein sequence ID" value="KAJ7724401.1"/>
    <property type="molecule type" value="Genomic_DNA"/>
</dbReference>
<evidence type="ECO:0000256" key="1">
    <source>
        <dbReference type="SAM" id="MobiDB-lite"/>
    </source>
</evidence>